<dbReference type="Pfam" id="PF00676">
    <property type="entry name" value="E1_dh"/>
    <property type="match status" value="1"/>
</dbReference>
<dbReference type="InterPro" id="IPR050771">
    <property type="entry name" value="Alpha-ketoacid_DH_E1_comp"/>
</dbReference>
<sequence length="505" mass="57043">MIFFKIFIRNLRVETDRFRSLSGKALKPKVETINSIIRSISSQISKTTIDQTEKLYKTHHNNIRTTSTSTTSSTSDSSSQQSQIDRFKPIETLKVLDSDGSCCTLVDDSINLFDMASKDFCLRTYSLMVGLPLLDTTMNNLQRQGRISFYMTSYGEEGAVVGSAAAWYPNDEVFAQYREQGVLLWRGCSLDYLMSQCFSTASDESSLGRQMPIHYASKKFHFFSISSPLATQIPQAAGAAYALKRQKQSGERPDGCVICYIGEGAASEGDFHAGVNMASVLGGPIVFFIRNNGFAISTPANQQYKGDGIASRAIGYGIEAIRVDGNDPVAVYLASKEARRRATEGSGRAVMVEAMTYRVGHHSTSDDSSAYRNPNDVEQWRKKDNPIHRMRNYLENKGWWNQDEEDRLKNRWKEDIKKSIKLAENTLKPSLSNMWTDTYFSKPREIDSNVKDESNEEALTLEKHLIEQRSESNRIINKFKAYKILKSYYCKKEISLMNGKVVQSY</sequence>
<dbReference type="PANTHER" id="PTHR43380">
    <property type="entry name" value="2-OXOISOVALERATE DEHYDROGENASE SUBUNIT ALPHA, MITOCHONDRIAL"/>
    <property type="match status" value="1"/>
</dbReference>
<dbReference type="FunFam" id="3.40.50.970:FF:000055">
    <property type="entry name" value="2-oxoisovalerate dehydrogenase subunit alpha"/>
    <property type="match status" value="1"/>
</dbReference>
<dbReference type="EC" id="1.2.4.4" evidence="2"/>
<comment type="caution">
    <text evidence="5">The sequence shown here is derived from an EMBL/GenBank/DDBJ whole genome shotgun (WGS) entry which is preliminary data.</text>
</comment>
<accession>A0AAV0B4L9</accession>
<comment type="function">
    <text evidence="2">The branched-chain alpha-keto dehydrogenase complex catalyzes the overall conversion of alpha-keto acids to acyl-CoA and CO(2). It contains multiple copies of three enzymatic components: branched-chain alpha-keto acid decarboxylase (E1), lipoamide acyltransferase (E2) and lipoamide dehydrogenase (E3).</text>
</comment>
<proteinExistence type="inferred from homology"/>
<comment type="cofactor">
    <cofactor evidence="2">
        <name>thiamine diphosphate</name>
        <dbReference type="ChEBI" id="CHEBI:58937"/>
    </cofactor>
</comment>
<dbReference type="CDD" id="cd02000">
    <property type="entry name" value="TPP_E1_PDC_ADC_BCADC"/>
    <property type="match status" value="1"/>
</dbReference>
<keyword evidence="2" id="KW-0786">Thiamine pyrophosphate</keyword>
<keyword evidence="1 2" id="KW-0560">Oxidoreductase</keyword>
<gene>
    <name evidence="5" type="ORF">PPACK8108_LOCUS12796</name>
</gene>
<evidence type="ECO:0000256" key="2">
    <source>
        <dbReference type="RuleBase" id="RU365014"/>
    </source>
</evidence>
<dbReference type="InterPro" id="IPR029061">
    <property type="entry name" value="THDP-binding"/>
</dbReference>
<dbReference type="InterPro" id="IPR001017">
    <property type="entry name" value="DH_E1"/>
</dbReference>
<evidence type="ECO:0000313" key="6">
    <source>
        <dbReference type="Proteomes" id="UP001153365"/>
    </source>
</evidence>
<comment type="catalytic activity">
    <reaction evidence="2">
        <text>N(6)-[(R)-lipoyl]-L-lysyl-[protein] + 3-methyl-2-oxobutanoate + H(+) = N(6)-[(R)-S(8)-2-methylpropanoyldihydrolipoyl]-L-lysyl-[protein] + CO2</text>
        <dbReference type="Rhea" id="RHEA:13457"/>
        <dbReference type="Rhea" id="RHEA-COMP:10474"/>
        <dbReference type="Rhea" id="RHEA-COMP:10497"/>
        <dbReference type="ChEBI" id="CHEBI:11851"/>
        <dbReference type="ChEBI" id="CHEBI:15378"/>
        <dbReference type="ChEBI" id="CHEBI:16526"/>
        <dbReference type="ChEBI" id="CHEBI:83099"/>
        <dbReference type="ChEBI" id="CHEBI:83142"/>
        <dbReference type="EC" id="1.2.4.4"/>
    </reaction>
</comment>
<dbReference type="Proteomes" id="UP001153365">
    <property type="component" value="Unassembled WGS sequence"/>
</dbReference>
<dbReference type="GO" id="GO:0009083">
    <property type="term" value="P:branched-chain amino acid catabolic process"/>
    <property type="evidence" value="ECO:0007669"/>
    <property type="project" value="TreeGrafter"/>
</dbReference>
<reference evidence="5" key="1">
    <citation type="submission" date="2022-06" db="EMBL/GenBank/DDBJ databases">
        <authorList>
            <consortium name="SYNGENTA / RWTH Aachen University"/>
        </authorList>
    </citation>
    <scope>NUCLEOTIDE SEQUENCE</scope>
</reference>
<evidence type="ECO:0000259" key="4">
    <source>
        <dbReference type="Pfam" id="PF00676"/>
    </source>
</evidence>
<dbReference type="EMBL" id="CALTRL010003121">
    <property type="protein sequence ID" value="CAH7677621.1"/>
    <property type="molecule type" value="Genomic_DNA"/>
</dbReference>
<feature type="domain" description="Dehydrogenase E1 component" evidence="4">
    <location>
        <begin position="127"/>
        <end position="430"/>
    </location>
</feature>
<evidence type="ECO:0000256" key="1">
    <source>
        <dbReference type="ARBA" id="ARBA00023002"/>
    </source>
</evidence>
<dbReference type="SUPFAM" id="SSF52518">
    <property type="entry name" value="Thiamin diphosphate-binding fold (THDP-binding)"/>
    <property type="match status" value="1"/>
</dbReference>
<feature type="region of interest" description="Disordered" evidence="3">
    <location>
        <begin position="60"/>
        <end position="83"/>
    </location>
</feature>
<dbReference type="GO" id="GO:0003863">
    <property type="term" value="F:branched-chain 2-oxo acid dehydrogenase activity"/>
    <property type="evidence" value="ECO:0007669"/>
    <property type="project" value="UniProtKB-EC"/>
</dbReference>
<organism evidence="5 6">
    <name type="scientific">Phakopsora pachyrhizi</name>
    <name type="common">Asian soybean rust disease fungus</name>
    <dbReference type="NCBI Taxonomy" id="170000"/>
    <lineage>
        <taxon>Eukaryota</taxon>
        <taxon>Fungi</taxon>
        <taxon>Dikarya</taxon>
        <taxon>Basidiomycota</taxon>
        <taxon>Pucciniomycotina</taxon>
        <taxon>Pucciniomycetes</taxon>
        <taxon>Pucciniales</taxon>
        <taxon>Phakopsoraceae</taxon>
        <taxon>Phakopsora</taxon>
    </lineage>
</organism>
<dbReference type="Gene3D" id="3.40.50.970">
    <property type="match status" value="1"/>
</dbReference>
<keyword evidence="6" id="KW-1185">Reference proteome</keyword>
<feature type="compositionally biased region" description="Low complexity" evidence="3">
    <location>
        <begin position="65"/>
        <end position="83"/>
    </location>
</feature>
<protein>
    <recommendedName>
        <fullName evidence="2">2-oxoisovalerate dehydrogenase subunit alpha</fullName>
        <ecNumber evidence="2">1.2.4.4</ecNumber>
    </recommendedName>
    <alternativeName>
        <fullName evidence="2">Branched-chain alpha-keto acid dehydrogenase E1 component alpha chain</fullName>
    </alternativeName>
</protein>
<dbReference type="PANTHER" id="PTHR43380:SF1">
    <property type="entry name" value="2-OXOISOVALERATE DEHYDROGENASE SUBUNIT ALPHA, MITOCHONDRIAL"/>
    <property type="match status" value="1"/>
</dbReference>
<comment type="similarity">
    <text evidence="2">Belongs to the BCKDHA family.</text>
</comment>
<evidence type="ECO:0000256" key="3">
    <source>
        <dbReference type="SAM" id="MobiDB-lite"/>
    </source>
</evidence>
<dbReference type="AlphaFoldDB" id="A0AAV0B4L9"/>
<evidence type="ECO:0000313" key="5">
    <source>
        <dbReference type="EMBL" id="CAH7677621.1"/>
    </source>
</evidence>
<name>A0AAV0B4L9_PHAPC</name>